<dbReference type="SMART" id="SM00061">
    <property type="entry name" value="MATH"/>
    <property type="match status" value="1"/>
</dbReference>
<evidence type="ECO:0000313" key="3">
    <source>
        <dbReference type="Proteomes" id="UP000095282"/>
    </source>
</evidence>
<reference evidence="4" key="1">
    <citation type="submission" date="2016-11" db="UniProtKB">
        <authorList>
            <consortium name="WormBaseParasite"/>
        </authorList>
    </citation>
    <scope>IDENTIFICATION</scope>
</reference>
<dbReference type="Gene3D" id="3.30.710.10">
    <property type="entry name" value="Potassium Channel Kv1.1, Chain A"/>
    <property type="match status" value="1"/>
</dbReference>
<feature type="domain" description="MATH" evidence="2">
    <location>
        <begin position="1"/>
        <end position="125"/>
    </location>
</feature>
<name>A0A1I7TGR4_9PELO</name>
<dbReference type="CDD" id="cd00121">
    <property type="entry name" value="MATH"/>
    <property type="match status" value="1"/>
</dbReference>
<dbReference type="Pfam" id="PF00917">
    <property type="entry name" value="MATH"/>
    <property type="match status" value="1"/>
</dbReference>
<dbReference type="InterPro" id="IPR052664">
    <property type="entry name" value="BTB-MATH_domain_protein"/>
</dbReference>
<evidence type="ECO:0000313" key="4">
    <source>
        <dbReference type="WBParaSite" id="Csp11.Scaffold608.g5775.t1"/>
    </source>
</evidence>
<accession>A0A1I7TGR4</accession>
<sequence length="314" mass="36706">MAPVEKKFVLTHIAENISRLKNWLFTDEEEHFGVPWVMGVHRENSFLSFYLYCDYEPEKESWSIQVSFDIKLLSVTGKSKVFTINSYNFTNDLKFHGWGNLKFVEWEEMEKDYMIDGDLIIEVHFNIHEMAGIEKKKLRNFDESVKQFSDVVLIVNDEKFYVSKLFLATQSIKFEDIFSKKNTRKQKTKVNREETIVLKDVDSKDFQSFLECVYGDDSIDEETVDGILKVADTHNAKVPLQKCENFLIRDSERTVKEKLELANRFKFDKLKNECLFKINTATEIRSVLPSNLNEMDPSVVGTLLQKTLALIPFT</sequence>
<keyword evidence="3" id="KW-1185">Reference proteome</keyword>
<dbReference type="SUPFAM" id="SSF49599">
    <property type="entry name" value="TRAF domain-like"/>
    <property type="match status" value="1"/>
</dbReference>
<dbReference type="InterPro" id="IPR002083">
    <property type="entry name" value="MATH/TRAF_dom"/>
</dbReference>
<dbReference type="InterPro" id="IPR008974">
    <property type="entry name" value="TRAF-like"/>
</dbReference>
<dbReference type="WBParaSite" id="Csp11.Scaffold608.g5775.t1">
    <property type="protein sequence ID" value="Csp11.Scaffold608.g5775.t1"/>
    <property type="gene ID" value="Csp11.Scaffold608.g5775"/>
</dbReference>
<feature type="domain" description="BTB" evidence="1">
    <location>
        <begin position="149"/>
        <end position="222"/>
    </location>
</feature>
<organism evidence="3 4">
    <name type="scientific">Caenorhabditis tropicalis</name>
    <dbReference type="NCBI Taxonomy" id="1561998"/>
    <lineage>
        <taxon>Eukaryota</taxon>
        <taxon>Metazoa</taxon>
        <taxon>Ecdysozoa</taxon>
        <taxon>Nematoda</taxon>
        <taxon>Chromadorea</taxon>
        <taxon>Rhabditida</taxon>
        <taxon>Rhabditina</taxon>
        <taxon>Rhabditomorpha</taxon>
        <taxon>Rhabditoidea</taxon>
        <taxon>Rhabditidae</taxon>
        <taxon>Peloderinae</taxon>
        <taxon>Caenorhabditis</taxon>
    </lineage>
</organism>
<dbReference type="PANTHER" id="PTHR22743:SF165">
    <property type="entry name" value="BTB AND MATH DOMAIN CONTAINING-RELATED"/>
    <property type="match status" value="1"/>
</dbReference>
<dbReference type="PROSITE" id="PS50144">
    <property type="entry name" value="MATH"/>
    <property type="match status" value="1"/>
</dbReference>
<dbReference type="AlphaFoldDB" id="A0A1I7TGR4"/>
<dbReference type="STRING" id="1561998.A0A1I7TGR4"/>
<dbReference type="PANTHER" id="PTHR22743">
    <property type="entry name" value="MEPRIN/TRAF-LIKE MATH FAMILY-C.ELEGANS"/>
    <property type="match status" value="1"/>
</dbReference>
<dbReference type="SMART" id="SM00225">
    <property type="entry name" value="BTB"/>
    <property type="match status" value="1"/>
</dbReference>
<evidence type="ECO:0000259" key="2">
    <source>
        <dbReference type="PROSITE" id="PS50144"/>
    </source>
</evidence>
<dbReference type="SUPFAM" id="SSF54695">
    <property type="entry name" value="POZ domain"/>
    <property type="match status" value="1"/>
</dbReference>
<protein>
    <submittedName>
        <fullName evidence="4">BTB domain-containing protein</fullName>
    </submittedName>
</protein>
<proteinExistence type="predicted"/>
<dbReference type="PROSITE" id="PS50097">
    <property type="entry name" value="BTB"/>
    <property type="match status" value="1"/>
</dbReference>
<dbReference type="InterPro" id="IPR000210">
    <property type="entry name" value="BTB/POZ_dom"/>
</dbReference>
<dbReference type="Pfam" id="PF00651">
    <property type="entry name" value="BTB"/>
    <property type="match status" value="1"/>
</dbReference>
<dbReference type="Proteomes" id="UP000095282">
    <property type="component" value="Unplaced"/>
</dbReference>
<dbReference type="eggNOG" id="ENOG502RXUT">
    <property type="taxonomic scope" value="Eukaryota"/>
</dbReference>
<dbReference type="CDD" id="cd18186">
    <property type="entry name" value="BTB_POZ_ZBTB_KLHL-like"/>
    <property type="match status" value="1"/>
</dbReference>
<dbReference type="InterPro" id="IPR011333">
    <property type="entry name" value="SKP1/BTB/POZ_sf"/>
</dbReference>
<dbReference type="Gene3D" id="2.60.210.10">
    <property type="entry name" value="Apoptosis, Tumor Necrosis Factor Receptor Associated Protein 2, Chain A"/>
    <property type="match status" value="1"/>
</dbReference>
<evidence type="ECO:0000259" key="1">
    <source>
        <dbReference type="PROSITE" id="PS50097"/>
    </source>
</evidence>